<evidence type="ECO:0000256" key="2">
    <source>
        <dbReference type="ARBA" id="ARBA00022621"/>
    </source>
</evidence>
<evidence type="ECO:0000259" key="5">
    <source>
        <dbReference type="Pfam" id="PF01814"/>
    </source>
</evidence>
<keyword evidence="4" id="KW-0408">Iron</keyword>
<sequence length="138" mass="16305">MELNLYWTRELSVGVDQIDAQHRELFDHVNQLLSACLADKGSAAQSEQMLTFLHNYANEHFRAEEALMEEHHYQALEMHRRQHLGFCRRLQQLERRLLDNPAKQELAAEINEMVIDWLYEHICMEDRALGNFIRQASA</sequence>
<dbReference type="PROSITE" id="PS00550">
    <property type="entry name" value="HEMERYTHRINS"/>
    <property type="match status" value="1"/>
</dbReference>
<proteinExistence type="inferred from homology"/>
<dbReference type="NCBIfam" id="NF033749">
    <property type="entry name" value="bact_hemeryth"/>
    <property type="match status" value="1"/>
</dbReference>
<dbReference type="InterPro" id="IPR012827">
    <property type="entry name" value="Hemerythrin_metal-bd"/>
</dbReference>
<protein>
    <submittedName>
        <fullName evidence="6">Hemerythrin</fullName>
    </submittedName>
</protein>
<organism evidence="6 7">
    <name type="scientific">Geothermobacter hydrogeniphilus</name>
    <dbReference type="NCBI Taxonomy" id="1969733"/>
    <lineage>
        <taxon>Bacteria</taxon>
        <taxon>Pseudomonadati</taxon>
        <taxon>Thermodesulfobacteriota</taxon>
        <taxon>Desulfuromonadia</taxon>
        <taxon>Desulfuromonadales</taxon>
        <taxon>Geothermobacteraceae</taxon>
        <taxon>Geothermobacter</taxon>
    </lineage>
</organism>
<evidence type="ECO:0000256" key="4">
    <source>
        <dbReference type="ARBA" id="ARBA00023004"/>
    </source>
</evidence>
<keyword evidence="2" id="KW-0813">Transport</keyword>
<name>A0A2K2HBQ6_9BACT</name>
<keyword evidence="3" id="KW-0479">Metal-binding</keyword>
<feature type="domain" description="Hemerythrin-like" evidence="5">
    <location>
        <begin position="14"/>
        <end position="129"/>
    </location>
</feature>
<dbReference type="OrthoDB" id="9774644at2"/>
<evidence type="ECO:0000313" key="7">
    <source>
        <dbReference type="Proteomes" id="UP000236340"/>
    </source>
</evidence>
<evidence type="ECO:0000313" key="6">
    <source>
        <dbReference type="EMBL" id="PNU20748.1"/>
    </source>
</evidence>
<dbReference type="PANTHER" id="PTHR37164">
    <property type="entry name" value="BACTERIOHEMERYTHRIN"/>
    <property type="match status" value="1"/>
</dbReference>
<comment type="caution">
    <text evidence="6">The sequence shown here is derived from an EMBL/GenBank/DDBJ whole genome shotgun (WGS) entry which is preliminary data.</text>
</comment>
<dbReference type="GO" id="GO:0046872">
    <property type="term" value="F:metal ion binding"/>
    <property type="evidence" value="ECO:0007669"/>
    <property type="project" value="UniProtKB-KW"/>
</dbReference>
<evidence type="ECO:0000256" key="3">
    <source>
        <dbReference type="ARBA" id="ARBA00022723"/>
    </source>
</evidence>
<dbReference type="InterPro" id="IPR050669">
    <property type="entry name" value="Hemerythrin"/>
</dbReference>
<dbReference type="Gene3D" id="1.20.120.50">
    <property type="entry name" value="Hemerythrin-like"/>
    <property type="match status" value="1"/>
</dbReference>
<dbReference type="SUPFAM" id="SSF47188">
    <property type="entry name" value="Hemerythrin-like"/>
    <property type="match status" value="1"/>
</dbReference>
<dbReference type="CDD" id="cd12107">
    <property type="entry name" value="Hemerythrin"/>
    <property type="match status" value="1"/>
</dbReference>
<comment type="similarity">
    <text evidence="1">Belongs to the hemerythrin family.</text>
</comment>
<dbReference type="RefSeq" id="WP_103114849.1">
    <property type="nucleotide sequence ID" value="NZ_PPFX01000009.1"/>
</dbReference>
<dbReference type="GO" id="GO:0005344">
    <property type="term" value="F:oxygen carrier activity"/>
    <property type="evidence" value="ECO:0007669"/>
    <property type="project" value="UniProtKB-KW"/>
</dbReference>
<dbReference type="EMBL" id="PPFX01000009">
    <property type="protein sequence ID" value="PNU20748.1"/>
    <property type="molecule type" value="Genomic_DNA"/>
</dbReference>
<keyword evidence="2" id="KW-0561">Oxygen transport</keyword>
<reference evidence="6 7" key="1">
    <citation type="journal article" date="2018" name="Genome Announc.">
        <title>Genome Sequence of Geothermobacter sp. HR-1 Iron Reducer from the Loihi Seamount.</title>
        <authorList>
            <person name="Smith H."/>
            <person name="Abuyen K."/>
            <person name="Tremblay J."/>
            <person name="Savalia P."/>
            <person name="Perez-Rodriguez I."/>
            <person name="Emerson D."/>
            <person name="Tully B."/>
            <person name="Amend J."/>
        </authorList>
    </citation>
    <scope>NUCLEOTIDE SEQUENCE [LARGE SCALE GENOMIC DNA]</scope>
    <source>
        <strain evidence="6 7">HR-1</strain>
    </source>
</reference>
<dbReference type="PANTHER" id="PTHR37164:SF1">
    <property type="entry name" value="BACTERIOHEMERYTHRIN"/>
    <property type="match status" value="1"/>
</dbReference>
<evidence type="ECO:0000256" key="1">
    <source>
        <dbReference type="ARBA" id="ARBA00010587"/>
    </source>
</evidence>
<dbReference type="NCBIfam" id="TIGR02481">
    <property type="entry name" value="hemeryth_dom"/>
    <property type="match status" value="1"/>
</dbReference>
<dbReference type="InterPro" id="IPR016131">
    <property type="entry name" value="Haemerythrin_Fe_BS"/>
</dbReference>
<accession>A0A2K2HBQ6</accession>
<dbReference type="Pfam" id="PF01814">
    <property type="entry name" value="Hemerythrin"/>
    <property type="match status" value="1"/>
</dbReference>
<gene>
    <name evidence="6" type="ORF">C2E25_05900</name>
</gene>
<dbReference type="InterPro" id="IPR035938">
    <property type="entry name" value="Hemerythrin-like_sf"/>
</dbReference>
<dbReference type="Proteomes" id="UP000236340">
    <property type="component" value="Unassembled WGS sequence"/>
</dbReference>
<dbReference type="AlphaFoldDB" id="A0A2K2HBQ6"/>
<dbReference type="InterPro" id="IPR012312">
    <property type="entry name" value="Hemerythrin-like"/>
</dbReference>